<dbReference type="NCBIfam" id="TIGR03505">
    <property type="entry name" value="FimV_core"/>
    <property type="match status" value="1"/>
</dbReference>
<proteinExistence type="predicted"/>
<keyword evidence="7" id="KW-1185">Reference proteome</keyword>
<feature type="signal peptide" evidence="4">
    <location>
        <begin position="1"/>
        <end position="24"/>
    </location>
</feature>
<feature type="region of interest" description="Disordered" evidence="2">
    <location>
        <begin position="176"/>
        <end position="245"/>
    </location>
</feature>
<organism evidence="6 7">
    <name type="scientific">Pseudaeromonas paramecii</name>
    <dbReference type="NCBI Taxonomy" id="2138166"/>
    <lineage>
        <taxon>Bacteria</taxon>
        <taxon>Pseudomonadati</taxon>
        <taxon>Pseudomonadota</taxon>
        <taxon>Gammaproteobacteria</taxon>
        <taxon>Aeromonadales</taxon>
        <taxon>Aeromonadaceae</taxon>
        <taxon>Pseudaeromonas</taxon>
    </lineage>
</organism>
<evidence type="ECO:0000256" key="2">
    <source>
        <dbReference type="SAM" id="MobiDB-lite"/>
    </source>
</evidence>
<feature type="coiled-coil region" evidence="1">
    <location>
        <begin position="282"/>
        <end position="347"/>
    </location>
</feature>
<comment type="caution">
    <text evidence="6">The sequence shown here is derived from an EMBL/GenBank/DDBJ whole genome shotgun (WGS) entry which is preliminary data.</text>
</comment>
<sequence length="853" mass="90865">MGLPVSRLALAVALCLELSATVQAAQQFDEFYVEIKGPDAPAPAPSLIPKPVAQPAAVQPGRAPSTPNRTTPTASFLTTPRAAAGTYGPVRSEDTLWSISQRSVPGQGVTLYQTLMAIYRKNPQAFANGHLNSIYKGAILQLPTLEEAQAENDAAAREAVRTGRVSSALLARSTVAVAPKAQPEPQPQVAAVDQPKPQPPAEVAKQAPIEVKPEVKLTPEASTLTPAKVTEPVAATPAAEQGVEGSKIEIPSQGESTQVDAAVKAVVGAASEAVSTGTASTADQLQSQLGEYETEIAQLSENNNRLKLRVQEQDAQLADLNNQLQLQAQLQEQVAQLRSQLSELQANQPAGEPTKGFFGQLLASPVNLVLIILLPILLILALGSLWLRARAMRELQAREAELAESTALQMEQDASQYDQLLTAGMAPLEEMPDLETEDETLSPAPSLESSLDEADFALGDVDLDVDLSEETAPSVTQLDEADEDLLPLGEAPHSQVDEDELALSGLDLSLPDDDADLRDIELPDLSWRESAPQTDELDDEFVALNDGDDSLADADDLLAQLGVTEQVAEPELELPELDEEGELDLSSFDEALAKEAPLEAMPQAADSEQESSALEGEDQALAVESNFEGLDLKGLDELDLPEEAAQAEALEFEPLTRPEAPEPAAPLAASTADITLAEPAAAPLEAEWPKEMKTPSVEEESLRQLAEQFGTAPASEQAADWYSQDAEIELAPHETARLDQASEPVAPTPVKAKEPFLEIDELLAEADAQGSAEGKEIDFDLDTGLDDFPDLLSQGNDVDVDADDGGVGAKLDLARAYLEIDDKESARELLQEALAQGNAQQQAEADKLLKRLS</sequence>
<accession>A0ABP8PZU4</accession>
<evidence type="ECO:0000313" key="7">
    <source>
        <dbReference type="Proteomes" id="UP001501321"/>
    </source>
</evidence>
<dbReference type="InterPro" id="IPR020011">
    <property type="entry name" value="FimV_C"/>
</dbReference>
<feature type="region of interest" description="Disordered" evidence="2">
    <location>
        <begin position="684"/>
        <end position="719"/>
    </location>
</feature>
<dbReference type="Gene3D" id="3.10.350.10">
    <property type="entry name" value="LysM domain"/>
    <property type="match status" value="1"/>
</dbReference>
<protein>
    <recommendedName>
        <fullName evidence="5">LysM domain-containing protein</fullName>
    </recommendedName>
</protein>
<dbReference type="EMBL" id="BAABFC010000006">
    <property type="protein sequence ID" value="GAA4495287.1"/>
    <property type="molecule type" value="Genomic_DNA"/>
</dbReference>
<dbReference type="InterPro" id="IPR020012">
    <property type="entry name" value="LysM_FimV"/>
</dbReference>
<dbReference type="Proteomes" id="UP001501321">
    <property type="component" value="Unassembled WGS sequence"/>
</dbReference>
<feature type="transmembrane region" description="Helical" evidence="3">
    <location>
        <begin position="368"/>
        <end position="387"/>
    </location>
</feature>
<evidence type="ECO:0000256" key="1">
    <source>
        <dbReference type="SAM" id="Coils"/>
    </source>
</evidence>
<dbReference type="InterPro" id="IPR038440">
    <property type="entry name" value="FimV_C_sf"/>
</dbReference>
<dbReference type="Gene3D" id="1.20.58.2200">
    <property type="match status" value="1"/>
</dbReference>
<dbReference type="NCBIfam" id="TIGR03504">
    <property type="entry name" value="FimV_Cterm"/>
    <property type="match status" value="1"/>
</dbReference>
<evidence type="ECO:0000313" key="6">
    <source>
        <dbReference type="EMBL" id="GAA4495287.1"/>
    </source>
</evidence>
<keyword evidence="3" id="KW-0472">Membrane</keyword>
<keyword evidence="3" id="KW-1133">Transmembrane helix</keyword>
<gene>
    <name evidence="6" type="ORF">GCM10023095_08190</name>
</gene>
<dbReference type="InterPro" id="IPR036779">
    <property type="entry name" value="LysM_dom_sf"/>
</dbReference>
<feature type="compositionally biased region" description="Low complexity" evidence="2">
    <location>
        <begin position="51"/>
        <end position="60"/>
    </location>
</feature>
<feature type="chain" id="PRO_5047517402" description="LysM domain-containing protein" evidence="4">
    <location>
        <begin position="25"/>
        <end position="853"/>
    </location>
</feature>
<evidence type="ECO:0000256" key="4">
    <source>
        <dbReference type="SAM" id="SignalP"/>
    </source>
</evidence>
<dbReference type="PROSITE" id="PS51782">
    <property type="entry name" value="LYSM"/>
    <property type="match status" value="1"/>
</dbReference>
<evidence type="ECO:0000259" key="5">
    <source>
        <dbReference type="PROSITE" id="PS51782"/>
    </source>
</evidence>
<feature type="coiled-coil region" evidence="1">
    <location>
        <begin position="813"/>
        <end position="840"/>
    </location>
</feature>
<name>A0ABP8PZU4_9GAMM</name>
<feature type="compositionally biased region" description="Polar residues" evidence="2">
    <location>
        <begin position="65"/>
        <end position="75"/>
    </location>
</feature>
<feature type="region of interest" description="Disordered" evidence="2">
    <location>
        <begin position="43"/>
        <end position="75"/>
    </location>
</feature>
<dbReference type="RefSeq" id="WP_345010341.1">
    <property type="nucleotide sequence ID" value="NZ_BAABFC010000006.1"/>
</dbReference>
<dbReference type="InterPro" id="IPR018392">
    <property type="entry name" value="LysM"/>
</dbReference>
<keyword evidence="3" id="KW-0812">Transmembrane</keyword>
<reference evidence="7" key="1">
    <citation type="journal article" date="2019" name="Int. J. Syst. Evol. Microbiol.">
        <title>The Global Catalogue of Microorganisms (GCM) 10K type strain sequencing project: providing services to taxonomists for standard genome sequencing and annotation.</title>
        <authorList>
            <consortium name="The Broad Institute Genomics Platform"/>
            <consortium name="The Broad Institute Genome Sequencing Center for Infectious Disease"/>
            <person name="Wu L."/>
            <person name="Ma J."/>
        </authorList>
    </citation>
    <scope>NUCLEOTIDE SEQUENCE [LARGE SCALE GENOMIC DNA]</scope>
    <source>
        <strain evidence="7">JCM 32226</strain>
    </source>
</reference>
<keyword evidence="1" id="KW-0175">Coiled coil</keyword>
<feature type="domain" description="LysM" evidence="5">
    <location>
        <begin position="86"/>
        <end position="142"/>
    </location>
</feature>
<evidence type="ECO:0000256" key="3">
    <source>
        <dbReference type="SAM" id="Phobius"/>
    </source>
</evidence>
<keyword evidence="4" id="KW-0732">Signal</keyword>